<dbReference type="InterPro" id="IPR006805">
    <property type="entry name" value="Anth_synth_I_N"/>
</dbReference>
<dbReference type="EC" id="2.6.1.85" evidence="1"/>
<sequence>MSALRWTVRTLDRALDGETVYRELLAGEPVAFWLDGSLTDRLPRRVSVLGTTLGAGAEVLSRDVADGDVFDELDKLLAGRVGEPPGELDGLFCGGYVGYFGYELKALTGGAAAHQATTPDALWIWANRFVVIDHDRDVTYLVAVDDRGGPVAGRIDEPGASGEDWLERAERVAADWWMSGVDVPAIARLDLEAHLEQDRATYLAGIEQCLAELTAGETYEVNLTNRIRLPAVPDPFEFFCWQRAANPAPYAAFIRYGDLAIASSSPERFLTVDADRWAECRPIKGTAPRDLDPTQDQLAAKSLAEDDKTRAENLMIVDLIRNDLGRVSEPGTVHVPQLMQVESYRTVHQLVTTVRARLRPAVTTIGAIRACFPPGSMTGAPKIRTMQIIDHLESSARGVYSGALGYLTVDGRADLSVVIRTAVLTPETTDIGAGGAIVLDSDPQSEYQEMLLKATATLGRESGANTTDG</sequence>
<dbReference type="SUPFAM" id="SSF56322">
    <property type="entry name" value="ADC synthase"/>
    <property type="match status" value="1"/>
</dbReference>
<dbReference type="Pfam" id="PF00425">
    <property type="entry name" value="Chorismate_bind"/>
    <property type="match status" value="1"/>
</dbReference>
<organism evidence="5 6">
    <name type="scientific">Kribbella hippodromi</name>
    <dbReference type="NCBI Taxonomy" id="434347"/>
    <lineage>
        <taxon>Bacteria</taxon>
        <taxon>Bacillati</taxon>
        <taxon>Actinomycetota</taxon>
        <taxon>Actinomycetes</taxon>
        <taxon>Propionibacteriales</taxon>
        <taxon>Kribbellaceae</taxon>
        <taxon>Kribbella</taxon>
    </lineage>
</organism>
<dbReference type="Pfam" id="PF04715">
    <property type="entry name" value="Anth_synt_I_N"/>
    <property type="match status" value="1"/>
</dbReference>
<dbReference type="Gene3D" id="3.60.120.10">
    <property type="entry name" value="Anthranilate synthase"/>
    <property type="match status" value="1"/>
</dbReference>
<name>A0ABN2EEB0_9ACTN</name>
<proteinExistence type="predicted"/>
<dbReference type="InterPro" id="IPR019999">
    <property type="entry name" value="Anth_synth_I-like"/>
</dbReference>
<dbReference type="InterPro" id="IPR015890">
    <property type="entry name" value="Chorismate_C"/>
</dbReference>
<evidence type="ECO:0000259" key="3">
    <source>
        <dbReference type="Pfam" id="PF00425"/>
    </source>
</evidence>
<keyword evidence="6" id="KW-1185">Reference proteome</keyword>
<feature type="domain" description="Anthranilate synthase component I N-terminal" evidence="4">
    <location>
        <begin position="63"/>
        <end position="141"/>
    </location>
</feature>
<evidence type="ECO:0000313" key="5">
    <source>
        <dbReference type="EMBL" id="GAA1605111.1"/>
    </source>
</evidence>
<dbReference type="EMBL" id="BAAAPH010000036">
    <property type="protein sequence ID" value="GAA1605111.1"/>
    <property type="molecule type" value="Genomic_DNA"/>
</dbReference>
<evidence type="ECO:0000256" key="1">
    <source>
        <dbReference type="ARBA" id="ARBA00013139"/>
    </source>
</evidence>
<dbReference type="PRINTS" id="PR00095">
    <property type="entry name" value="ANTSNTHASEI"/>
</dbReference>
<evidence type="ECO:0000259" key="4">
    <source>
        <dbReference type="Pfam" id="PF04715"/>
    </source>
</evidence>
<evidence type="ECO:0000256" key="2">
    <source>
        <dbReference type="ARBA" id="ARBA00022679"/>
    </source>
</evidence>
<dbReference type="NCBIfam" id="TIGR00553">
    <property type="entry name" value="pabB"/>
    <property type="match status" value="1"/>
</dbReference>
<keyword evidence="2" id="KW-0808">Transferase</keyword>
<accession>A0ABN2EEB0</accession>
<dbReference type="PANTHER" id="PTHR11236">
    <property type="entry name" value="AMINOBENZOATE/ANTHRANILATE SYNTHASE"/>
    <property type="match status" value="1"/>
</dbReference>
<dbReference type="RefSeq" id="WP_344241036.1">
    <property type="nucleotide sequence ID" value="NZ_BAAAPH010000036.1"/>
</dbReference>
<dbReference type="Proteomes" id="UP001501705">
    <property type="component" value="Unassembled WGS sequence"/>
</dbReference>
<dbReference type="InterPro" id="IPR005801">
    <property type="entry name" value="ADC_synthase"/>
</dbReference>
<comment type="caution">
    <text evidence="5">The sequence shown here is derived from an EMBL/GenBank/DDBJ whole genome shotgun (WGS) entry which is preliminary data.</text>
</comment>
<evidence type="ECO:0000313" key="6">
    <source>
        <dbReference type="Proteomes" id="UP001501705"/>
    </source>
</evidence>
<dbReference type="PANTHER" id="PTHR11236:SF18">
    <property type="entry name" value="AMINODEOXYCHORISMATE SYNTHASE"/>
    <property type="match status" value="1"/>
</dbReference>
<protein>
    <recommendedName>
        <fullName evidence="1">aminodeoxychorismate synthase</fullName>
        <ecNumber evidence="1">2.6.1.85</ecNumber>
    </recommendedName>
</protein>
<dbReference type="InterPro" id="IPR005802">
    <property type="entry name" value="ADC_synth_comp_1"/>
</dbReference>
<reference evidence="5 6" key="1">
    <citation type="journal article" date="2019" name="Int. J. Syst. Evol. Microbiol.">
        <title>The Global Catalogue of Microorganisms (GCM) 10K type strain sequencing project: providing services to taxonomists for standard genome sequencing and annotation.</title>
        <authorList>
            <consortium name="The Broad Institute Genomics Platform"/>
            <consortium name="The Broad Institute Genome Sequencing Center for Infectious Disease"/>
            <person name="Wu L."/>
            <person name="Ma J."/>
        </authorList>
    </citation>
    <scope>NUCLEOTIDE SEQUENCE [LARGE SCALE GENOMIC DNA]</scope>
    <source>
        <strain evidence="5 6">JCM 15572</strain>
    </source>
</reference>
<feature type="domain" description="Chorismate-utilising enzyme C-terminal" evidence="3">
    <location>
        <begin position="199"/>
        <end position="453"/>
    </location>
</feature>
<gene>
    <name evidence="5" type="ORF">GCM10009804_71680</name>
</gene>